<name>A0A0C1QMQ2_9BACT</name>
<comment type="catalytic activity">
    <reaction evidence="1">
        <text>dTDP-4-dehydro-6-deoxy-alpha-D-glucose = dTDP-4-dehydro-beta-L-rhamnose</text>
        <dbReference type="Rhea" id="RHEA:16969"/>
        <dbReference type="ChEBI" id="CHEBI:57649"/>
        <dbReference type="ChEBI" id="CHEBI:62830"/>
        <dbReference type="EC" id="5.1.3.13"/>
    </reaction>
</comment>
<dbReference type="Pfam" id="PF00908">
    <property type="entry name" value="dTDP_sugar_isom"/>
    <property type="match status" value="1"/>
</dbReference>
<dbReference type="PANTHER" id="PTHR21047:SF2">
    <property type="entry name" value="THYMIDINE DIPHOSPHO-4-KETO-RHAMNOSE 3,5-EPIMERASE"/>
    <property type="match status" value="1"/>
</dbReference>
<evidence type="ECO:0000256" key="1">
    <source>
        <dbReference type="ARBA" id="ARBA00001298"/>
    </source>
</evidence>
<comment type="caution">
    <text evidence="9">The sequence shown here is derived from an EMBL/GenBank/DDBJ whole genome shotgun (WGS) entry which is preliminary data.</text>
</comment>
<dbReference type="EC" id="5.1.3.13" evidence="3"/>
<dbReference type="AlphaFoldDB" id="A0A0C1QMQ2"/>
<evidence type="ECO:0000256" key="4">
    <source>
        <dbReference type="ARBA" id="ARBA00019595"/>
    </source>
</evidence>
<evidence type="ECO:0000256" key="6">
    <source>
        <dbReference type="ARBA" id="ARBA00031424"/>
    </source>
</evidence>
<reference evidence="9 10" key="1">
    <citation type="submission" date="2015-01" db="EMBL/GenBank/DDBJ databases">
        <title>Genome sequence of the anaerobic bacterium Geobacter soli GSS01, a dissimilatory Fe(III) reducer from soil.</title>
        <authorList>
            <person name="Yang G."/>
            <person name="Zhou S."/>
        </authorList>
    </citation>
    <scope>NUCLEOTIDE SEQUENCE [LARGE SCALE GENOMIC DNA]</scope>
    <source>
        <strain evidence="9 10">GSS01</strain>
    </source>
</reference>
<evidence type="ECO:0000256" key="3">
    <source>
        <dbReference type="ARBA" id="ARBA00012098"/>
    </source>
</evidence>
<evidence type="ECO:0000256" key="8">
    <source>
        <dbReference type="PIRSR" id="PIRSR600888-3"/>
    </source>
</evidence>
<dbReference type="InterPro" id="IPR000888">
    <property type="entry name" value="RmlC-like"/>
</dbReference>
<dbReference type="Gene3D" id="2.60.120.10">
    <property type="entry name" value="Jelly Rolls"/>
    <property type="match status" value="1"/>
</dbReference>
<gene>
    <name evidence="9" type="ORF">SE37_04260</name>
</gene>
<organism evidence="9 10">
    <name type="scientific">Geobacter soli</name>
    <dbReference type="NCBI Taxonomy" id="1510391"/>
    <lineage>
        <taxon>Bacteria</taxon>
        <taxon>Pseudomonadati</taxon>
        <taxon>Thermodesulfobacteriota</taxon>
        <taxon>Desulfuromonadia</taxon>
        <taxon>Geobacterales</taxon>
        <taxon>Geobacteraceae</taxon>
        <taxon>Geobacter</taxon>
    </lineage>
</organism>
<protein>
    <recommendedName>
        <fullName evidence="4">dTDP-4-dehydrorhamnose 3,5-epimerase</fullName>
        <ecNumber evidence="3">5.1.3.13</ecNumber>
    </recommendedName>
    <alternativeName>
        <fullName evidence="6">Thymidine diphospho-4-keto-rhamnose 3,5-epimerase</fullName>
    </alternativeName>
    <alternativeName>
        <fullName evidence="5">dTDP-4-keto-6-deoxyglucose 3,5-epimerase</fullName>
    </alternativeName>
    <alternativeName>
        <fullName evidence="7">dTDP-6-deoxy-D-xylo-4-hexulose 3,5-epimerase</fullName>
    </alternativeName>
</protein>
<sequence length="162" mass="17848">MSVSPEFTRGRIHDVVVKPLAKFLDERGWLAELFRSDETDTETMPVMAYVSMTRPGIARGPHEHVEQTDWFCFIGPSNFKVYLWDARPGSPTHGVKQTLFAGVDAPVAVIVPPGIVHAYKNVGSGDGIVFNAPNRLYAGEGKASPVDEIRHEDVAESPFILD</sequence>
<feature type="site" description="Participates in a stacking interaction with the thymidine ring of dTDP-4-oxo-6-deoxyglucose" evidence="8">
    <location>
        <position position="137"/>
    </location>
</feature>
<evidence type="ECO:0000256" key="2">
    <source>
        <dbReference type="ARBA" id="ARBA00001997"/>
    </source>
</evidence>
<comment type="function">
    <text evidence="2">Catalyzes the epimerization of the C3' and C5'positions of dTDP-6-deoxy-D-xylo-4-hexulose, forming dTDP-6-deoxy-L-lyxo-4-hexulose.</text>
</comment>
<dbReference type="GO" id="GO:0019305">
    <property type="term" value="P:dTDP-rhamnose biosynthetic process"/>
    <property type="evidence" value="ECO:0007669"/>
    <property type="project" value="TreeGrafter"/>
</dbReference>
<evidence type="ECO:0000256" key="5">
    <source>
        <dbReference type="ARBA" id="ARBA00029758"/>
    </source>
</evidence>
<dbReference type="InterPro" id="IPR014710">
    <property type="entry name" value="RmlC-like_jellyroll"/>
</dbReference>
<dbReference type="SUPFAM" id="SSF51182">
    <property type="entry name" value="RmlC-like cupins"/>
    <property type="match status" value="1"/>
</dbReference>
<dbReference type="GO" id="GO:0000271">
    <property type="term" value="P:polysaccharide biosynthetic process"/>
    <property type="evidence" value="ECO:0007669"/>
    <property type="project" value="TreeGrafter"/>
</dbReference>
<keyword evidence="10" id="KW-1185">Reference proteome</keyword>
<evidence type="ECO:0000313" key="9">
    <source>
        <dbReference type="EMBL" id="KIE41897.1"/>
    </source>
</evidence>
<dbReference type="PANTHER" id="PTHR21047">
    <property type="entry name" value="DTDP-6-DEOXY-D-GLUCOSE-3,5 EPIMERASE"/>
    <property type="match status" value="1"/>
</dbReference>
<dbReference type="Proteomes" id="UP000031433">
    <property type="component" value="Unassembled WGS sequence"/>
</dbReference>
<accession>A0A0C1QMQ2</accession>
<dbReference type="GO" id="GO:0008830">
    <property type="term" value="F:dTDP-4-dehydrorhamnose 3,5-epimerase activity"/>
    <property type="evidence" value="ECO:0007669"/>
    <property type="project" value="UniProtKB-EC"/>
</dbReference>
<evidence type="ECO:0000256" key="7">
    <source>
        <dbReference type="ARBA" id="ARBA00033311"/>
    </source>
</evidence>
<dbReference type="InterPro" id="IPR011051">
    <property type="entry name" value="RmlC_Cupin_sf"/>
</dbReference>
<evidence type="ECO:0000313" key="10">
    <source>
        <dbReference type="Proteomes" id="UP000031433"/>
    </source>
</evidence>
<dbReference type="EMBL" id="JXBL01000001">
    <property type="protein sequence ID" value="KIE41897.1"/>
    <property type="molecule type" value="Genomic_DNA"/>
</dbReference>
<dbReference type="RefSeq" id="WP_039643959.1">
    <property type="nucleotide sequence ID" value="NZ_JXBL01000001.1"/>
</dbReference>
<proteinExistence type="predicted"/>
<dbReference type="GO" id="GO:0005829">
    <property type="term" value="C:cytosol"/>
    <property type="evidence" value="ECO:0007669"/>
    <property type="project" value="TreeGrafter"/>
</dbReference>